<dbReference type="Proteomes" id="UP001291653">
    <property type="component" value="Unassembled WGS sequence"/>
</dbReference>
<evidence type="ECO:0000256" key="2">
    <source>
        <dbReference type="ARBA" id="ARBA00022963"/>
    </source>
</evidence>
<feature type="signal peptide" evidence="4">
    <location>
        <begin position="1"/>
        <end position="27"/>
    </location>
</feature>
<gene>
    <name evidence="5" type="ORF">SYYSPA8_02310</name>
</gene>
<feature type="chain" id="PRO_5045088173" evidence="4">
    <location>
        <begin position="28"/>
        <end position="404"/>
    </location>
</feature>
<keyword evidence="6" id="KW-1185">Reference proteome</keyword>
<comment type="caution">
    <text evidence="5">The sequence shown here is derived from an EMBL/GenBank/DDBJ whole genome shotgun (WGS) entry which is preliminary data.</text>
</comment>
<reference evidence="5 6" key="1">
    <citation type="submission" date="2022-10" db="EMBL/GenBank/DDBJ databases">
        <title>Draft genome sequence of Streptomyces sp. YSPA8.</title>
        <authorList>
            <person name="Moriuchi R."/>
            <person name="Dohra H."/>
            <person name="Yamamura H."/>
            <person name="Kodani S."/>
        </authorList>
    </citation>
    <scope>NUCLEOTIDE SEQUENCE [LARGE SCALE GENOMIC DNA]</scope>
    <source>
        <strain evidence="5 6">YSPA8</strain>
    </source>
</reference>
<keyword evidence="3" id="KW-0443">Lipid metabolism</keyword>
<dbReference type="PANTHER" id="PTHR10272:SF0">
    <property type="entry name" value="PLATELET-ACTIVATING FACTOR ACETYLHYDROLASE"/>
    <property type="match status" value="1"/>
</dbReference>
<name>A0ABQ5NSU3_9ACTN</name>
<dbReference type="Pfam" id="PF03403">
    <property type="entry name" value="PAF-AH_p_II"/>
    <property type="match status" value="2"/>
</dbReference>
<evidence type="ECO:0000313" key="5">
    <source>
        <dbReference type="EMBL" id="GLF93081.1"/>
    </source>
</evidence>
<keyword evidence="4" id="KW-0732">Signal</keyword>
<evidence type="ECO:0000256" key="4">
    <source>
        <dbReference type="SAM" id="SignalP"/>
    </source>
</evidence>
<protein>
    <submittedName>
        <fullName evidence="5">Platelet-activating factor acetylhydrolase plasma/isoform II</fullName>
    </submittedName>
</protein>
<dbReference type="RefSeq" id="WP_323445184.1">
    <property type="nucleotide sequence ID" value="NZ_BSBI01000001.1"/>
</dbReference>
<evidence type="ECO:0000313" key="6">
    <source>
        <dbReference type="Proteomes" id="UP001291653"/>
    </source>
</evidence>
<accession>A0ABQ5NSU3</accession>
<dbReference type="InterPro" id="IPR029058">
    <property type="entry name" value="AB_hydrolase_fold"/>
</dbReference>
<keyword evidence="1" id="KW-0378">Hydrolase</keyword>
<evidence type="ECO:0000256" key="1">
    <source>
        <dbReference type="ARBA" id="ARBA00022801"/>
    </source>
</evidence>
<sequence>MITFRRGAMAALLALSVTLPLAQTATAAAPPAVSAPSSVPAAFSGAEAERSGRVALPRPTGPYAVGTSGLHLTDTARQDPWEPGAGARQLLVSLHYPARKHTGTGRAPYLSAAEARELVRVLGPDMVPPGSGDLIAATRTWARKDARPAPGTFPLVVLSPGFGASRQSLTQLAEALASQGYVVASVDHAFESRATAFPGRGVLPCTACDKTDSGQIGFDAVARGRAEDVSFVLDRLTGPGAVWQHAGMIDPRRIGMAGHSIGGASAARAMETDPRVGAGVNMDGSFFSPVPREGLGGRPFLMLGAGDTGPGGDGSWDEAWRNLDGWKRWLTVTGTRHHTFSDAPVLVDQVPGAPARPGELPGKRSARIMGTFVTAFFDRHLKGADRPVLDGPTAADPEVVFHTP</sequence>
<organism evidence="5 6">
    <name type="scientific">Streptomyces yaizuensis</name>
    <dbReference type="NCBI Taxonomy" id="2989713"/>
    <lineage>
        <taxon>Bacteria</taxon>
        <taxon>Bacillati</taxon>
        <taxon>Actinomycetota</taxon>
        <taxon>Actinomycetes</taxon>
        <taxon>Kitasatosporales</taxon>
        <taxon>Streptomycetaceae</taxon>
        <taxon>Streptomyces</taxon>
    </lineage>
</organism>
<proteinExistence type="predicted"/>
<keyword evidence="2" id="KW-0442">Lipid degradation</keyword>
<dbReference type="EMBL" id="BSBI01000001">
    <property type="protein sequence ID" value="GLF93081.1"/>
    <property type="molecule type" value="Genomic_DNA"/>
</dbReference>
<dbReference type="SUPFAM" id="SSF53474">
    <property type="entry name" value="alpha/beta-Hydrolases"/>
    <property type="match status" value="1"/>
</dbReference>
<dbReference type="PANTHER" id="PTHR10272">
    <property type="entry name" value="PLATELET-ACTIVATING FACTOR ACETYLHYDROLASE"/>
    <property type="match status" value="1"/>
</dbReference>
<evidence type="ECO:0000256" key="3">
    <source>
        <dbReference type="ARBA" id="ARBA00023098"/>
    </source>
</evidence>
<dbReference type="Gene3D" id="3.40.50.1820">
    <property type="entry name" value="alpha/beta hydrolase"/>
    <property type="match status" value="1"/>
</dbReference>